<reference evidence="3" key="1">
    <citation type="journal article" date="2019" name="Int. J. Syst. Evol. Microbiol.">
        <title>The Global Catalogue of Microorganisms (GCM) 10K type strain sequencing project: providing services to taxonomists for standard genome sequencing and annotation.</title>
        <authorList>
            <consortium name="The Broad Institute Genomics Platform"/>
            <consortium name="The Broad Institute Genome Sequencing Center for Infectious Disease"/>
            <person name="Wu L."/>
            <person name="Ma J."/>
        </authorList>
    </citation>
    <scope>NUCLEOTIDE SEQUENCE [LARGE SCALE GENOMIC DNA]</scope>
    <source>
        <strain evidence="3">JCM 4253</strain>
    </source>
</reference>
<dbReference type="EMBL" id="BNBF01000003">
    <property type="protein sequence ID" value="GHG39371.1"/>
    <property type="molecule type" value="Genomic_DNA"/>
</dbReference>
<keyword evidence="3" id="KW-1185">Reference proteome</keyword>
<feature type="region of interest" description="Disordered" evidence="1">
    <location>
        <begin position="18"/>
        <end position="91"/>
    </location>
</feature>
<comment type="caution">
    <text evidence="2">The sequence shown here is derived from an EMBL/GenBank/DDBJ whole genome shotgun (WGS) entry which is preliminary data.</text>
</comment>
<feature type="compositionally biased region" description="Gly residues" evidence="1">
    <location>
        <begin position="67"/>
        <end position="77"/>
    </location>
</feature>
<protein>
    <submittedName>
        <fullName evidence="2">Uncharacterized protein</fullName>
    </submittedName>
</protein>
<organism evidence="2 3">
    <name type="scientific">Streptomyces capoamus</name>
    <dbReference type="NCBI Taxonomy" id="68183"/>
    <lineage>
        <taxon>Bacteria</taxon>
        <taxon>Bacillati</taxon>
        <taxon>Actinomycetota</taxon>
        <taxon>Actinomycetes</taxon>
        <taxon>Kitasatosporales</taxon>
        <taxon>Streptomycetaceae</taxon>
        <taxon>Streptomyces</taxon>
    </lineage>
</organism>
<sequence length="91" mass="9584">MLETRFAADHQRMLRYRRERHGERVPGTGVVDAGRGEAEGTAGYSTTRWWDRPADPFGPAALQAGPPGQGADHGGGRVAVTDATASARPGG</sequence>
<name>A0A919EVH1_9ACTN</name>
<accession>A0A919EVH1</accession>
<gene>
    <name evidence="2" type="ORF">GCM10018980_12780</name>
</gene>
<evidence type="ECO:0000256" key="1">
    <source>
        <dbReference type="SAM" id="MobiDB-lite"/>
    </source>
</evidence>
<feature type="compositionally biased region" description="Low complexity" evidence="1">
    <location>
        <begin position="57"/>
        <end position="66"/>
    </location>
</feature>
<proteinExistence type="predicted"/>
<dbReference type="AlphaFoldDB" id="A0A919EVH1"/>
<evidence type="ECO:0000313" key="2">
    <source>
        <dbReference type="EMBL" id="GHG39371.1"/>
    </source>
</evidence>
<evidence type="ECO:0000313" key="3">
    <source>
        <dbReference type="Proteomes" id="UP000619355"/>
    </source>
</evidence>
<dbReference type="Proteomes" id="UP000619355">
    <property type="component" value="Unassembled WGS sequence"/>
</dbReference>